<keyword evidence="11" id="KW-1185">Reference proteome</keyword>
<feature type="transmembrane region" description="Helical" evidence="8">
    <location>
        <begin position="193"/>
        <end position="216"/>
    </location>
</feature>
<dbReference type="AlphaFoldDB" id="A0A5D8QD50"/>
<evidence type="ECO:0000256" key="7">
    <source>
        <dbReference type="ARBA" id="ARBA00023136"/>
    </source>
</evidence>
<keyword evidence="3" id="KW-0813">Transport</keyword>
<feature type="transmembrane region" description="Helical" evidence="8">
    <location>
        <begin position="274"/>
        <end position="293"/>
    </location>
</feature>
<evidence type="ECO:0000256" key="2">
    <source>
        <dbReference type="ARBA" id="ARBA00007783"/>
    </source>
</evidence>
<dbReference type="Proteomes" id="UP000322976">
    <property type="component" value="Unassembled WGS sequence"/>
</dbReference>
<comment type="caution">
    <text evidence="10">The sequence shown here is derived from an EMBL/GenBank/DDBJ whole genome shotgun (WGS) entry which is preliminary data.</text>
</comment>
<evidence type="ECO:0000256" key="5">
    <source>
        <dbReference type="ARBA" id="ARBA00022692"/>
    </source>
</evidence>
<dbReference type="PROSITE" id="PS51012">
    <property type="entry name" value="ABC_TM2"/>
    <property type="match status" value="1"/>
</dbReference>
<dbReference type="InterPro" id="IPR013525">
    <property type="entry name" value="ABC2_TM"/>
</dbReference>
<evidence type="ECO:0000256" key="3">
    <source>
        <dbReference type="ARBA" id="ARBA00022448"/>
    </source>
</evidence>
<feature type="transmembrane region" description="Helical" evidence="8">
    <location>
        <begin position="20"/>
        <end position="39"/>
    </location>
</feature>
<dbReference type="Pfam" id="PF12698">
    <property type="entry name" value="ABC2_membrane_3"/>
    <property type="match status" value="1"/>
</dbReference>
<feature type="transmembrane region" description="Helical" evidence="8">
    <location>
        <begin position="358"/>
        <end position="380"/>
    </location>
</feature>
<dbReference type="PANTHER" id="PTHR30294">
    <property type="entry name" value="MEMBRANE COMPONENT OF ABC TRANSPORTER YHHJ-RELATED"/>
    <property type="match status" value="1"/>
</dbReference>
<evidence type="ECO:0000313" key="10">
    <source>
        <dbReference type="EMBL" id="TZE81463.1"/>
    </source>
</evidence>
<dbReference type="GO" id="GO:0140359">
    <property type="term" value="F:ABC-type transporter activity"/>
    <property type="evidence" value="ECO:0007669"/>
    <property type="project" value="InterPro"/>
</dbReference>
<comment type="similarity">
    <text evidence="2">Belongs to the ABC-2 integral membrane protein family.</text>
</comment>
<reference evidence="10 11" key="1">
    <citation type="submission" date="2019-08" db="EMBL/GenBank/DDBJ databases">
        <title>Calorimonas adulescens gen. nov., sp. nov., an anaerobic thermophilic bacterium from Sakhalin hot spring.</title>
        <authorList>
            <person name="Khomyakova M.A."/>
            <person name="Merkel A.Y."/>
            <person name="Novikov A."/>
            <person name="Bonch-Osmolovskaya E.A."/>
            <person name="Slobodkin A.I."/>
        </authorList>
    </citation>
    <scope>NUCLEOTIDE SEQUENCE [LARGE SCALE GENOMIC DNA]</scope>
    <source>
        <strain evidence="10 11">A05MB</strain>
    </source>
</reference>
<keyword evidence="5 8" id="KW-0812">Transmembrane</keyword>
<sequence length="382" mass="42108">MRIVFIAVKDTIAFLRDRTALLLTIAMPLILILILGLSLNPVFEGNASIPKFEVALVDKDHGFFSDILVREVFQSESIRNMITLVPLDERSARDKTESGSYPASIVIPENFSKDIYEGRSPQIVMISGTSSKLRAGIVKEILDQFQESVSIVMTSAQNSQFNVIPSSELYYKSPEIPMRILSSGKIQLSATEYYSVGMIVMFILFIGMRGSKAILIEREESTLARMISLNITRAEYILGKTLGVFFTGTVQLFILMTLSRILFGIRWGNSPAGIFILSLSVIFATSGLAILISSIARTASAADRLASILVQVMSLVGGSMFPIFTMNNFMDILSRITINRWAIEGYTSLMSGGNLHTVFMPSIVLIIMGAAYMATGLKFLKL</sequence>
<evidence type="ECO:0000313" key="11">
    <source>
        <dbReference type="Proteomes" id="UP000322976"/>
    </source>
</evidence>
<proteinExistence type="inferred from homology"/>
<organism evidence="10 11">
    <name type="scientific">Calorimonas adulescens</name>
    <dbReference type="NCBI Taxonomy" id="2606906"/>
    <lineage>
        <taxon>Bacteria</taxon>
        <taxon>Bacillati</taxon>
        <taxon>Bacillota</taxon>
        <taxon>Clostridia</taxon>
        <taxon>Thermoanaerobacterales</taxon>
        <taxon>Thermoanaerobacteraceae</taxon>
        <taxon>Calorimonas</taxon>
    </lineage>
</organism>
<feature type="transmembrane region" description="Helical" evidence="8">
    <location>
        <begin position="305"/>
        <end position="324"/>
    </location>
</feature>
<evidence type="ECO:0000256" key="8">
    <source>
        <dbReference type="SAM" id="Phobius"/>
    </source>
</evidence>
<name>A0A5D8QD50_9THEO</name>
<keyword evidence="6 8" id="KW-1133">Transmembrane helix</keyword>
<dbReference type="GO" id="GO:0005886">
    <property type="term" value="C:plasma membrane"/>
    <property type="evidence" value="ECO:0007669"/>
    <property type="project" value="UniProtKB-SubCell"/>
</dbReference>
<dbReference type="RefSeq" id="WP_149545617.1">
    <property type="nucleotide sequence ID" value="NZ_VTPS01000013.1"/>
</dbReference>
<dbReference type="Gene3D" id="3.40.1710.10">
    <property type="entry name" value="abc type-2 transporter like domain"/>
    <property type="match status" value="1"/>
</dbReference>
<evidence type="ECO:0000256" key="1">
    <source>
        <dbReference type="ARBA" id="ARBA00004651"/>
    </source>
</evidence>
<evidence type="ECO:0000256" key="4">
    <source>
        <dbReference type="ARBA" id="ARBA00022475"/>
    </source>
</evidence>
<gene>
    <name evidence="10" type="ORF">FWJ32_08955</name>
</gene>
<dbReference type="InterPro" id="IPR047817">
    <property type="entry name" value="ABC2_TM_bact-type"/>
</dbReference>
<dbReference type="EMBL" id="VTPS01000013">
    <property type="protein sequence ID" value="TZE81463.1"/>
    <property type="molecule type" value="Genomic_DNA"/>
</dbReference>
<comment type="subcellular location">
    <subcellularLocation>
        <location evidence="1">Cell membrane</location>
        <topology evidence="1">Multi-pass membrane protein</topology>
    </subcellularLocation>
</comment>
<feature type="transmembrane region" description="Helical" evidence="8">
    <location>
        <begin position="237"/>
        <end position="262"/>
    </location>
</feature>
<evidence type="ECO:0000256" key="6">
    <source>
        <dbReference type="ARBA" id="ARBA00022989"/>
    </source>
</evidence>
<dbReference type="PANTHER" id="PTHR30294:SF48">
    <property type="entry name" value="LINEARMYCIN RESISTANCE PERMEASE PROTEIN LNRM"/>
    <property type="match status" value="1"/>
</dbReference>
<keyword evidence="7 8" id="KW-0472">Membrane</keyword>
<evidence type="ECO:0000259" key="9">
    <source>
        <dbReference type="PROSITE" id="PS51012"/>
    </source>
</evidence>
<protein>
    <submittedName>
        <fullName evidence="10">ABC transporter permease</fullName>
    </submittedName>
</protein>
<dbReference type="InterPro" id="IPR051449">
    <property type="entry name" value="ABC-2_transporter_component"/>
</dbReference>
<accession>A0A5D8QD50</accession>
<feature type="domain" description="ABC transmembrane type-2" evidence="9">
    <location>
        <begin position="158"/>
        <end position="382"/>
    </location>
</feature>
<keyword evidence="4" id="KW-1003">Cell membrane</keyword>